<feature type="domain" description="Stealth protein CR2 conserved region 2" evidence="4">
    <location>
        <begin position="49"/>
        <end position="152"/>
    </location>
</feature>
<proteinExistence type="inferred from homology"/>
<dbReference type="GO" id="GO:0016772">
    <property type="term" value="F:transferase activity, transferring phosphorus-containing groups"/>
    <property type="evidence" value="ECO:0007669"/>
    <property type="project" value="InterPro"/>
</dbReference>
<dbReference type="STRING" id="564137.SAMN04488238_101612"/>
<dbReference type="InterPro" id="IPR047141">
    <property type="entry name" value="Stealth"/>
</dbReference>
<dbReference type="OrthoDB" id="9776077at2"/>
<evidence type="ECO:0000256" key="3">
    <source>
        <dbReference type="ARBA" id="ARBA00023169"/>
    </source>
</evidence>
<comment type="similarity">
    <text evidence="1">Belongs to the stealth family.</text>
</comment>
<feature type="domain" description="Stealth protein CR1 conserved region 1" evidence="5">
    <location>
        <begin position="11"/>
        <end position="31"/>
    </location>
</feature>
<keyword evidence="7" id="KW-1185">Reference proteome</keyword>
<evidence type="ECO:0000313" key="7">
    <source>
        <dbReference type="Proteomes" id="UP000198539"/>
    </source>
</evidence>
<dbReference type="AlphaFoldDB" id="A0A1H2SJJ0"/>
<keyword evidence="2" id="KW-0808">Transferase</keyword>
<dbReference type="GO" id="GO:0000271">
    <property type="term" value="P:polysaccharide biosynthetic process"/>
    <property type="evidence" value="ECO:0007669"/>
    <property type="project" value="UniProtKB-KW"/>
</dbReference>
<keyword evidence="3" id="KW-0270">Exopolysaccharide synthesis</keyword>
<dbReference type="InterPro" id="IPR031358">
    <property type="entry name" value="Stealth_CR1"/>
</dbReference>
<name>A0A1H2SJJ0_9RHOB</name>
<dbReference type="RefSeq" id="WP_092885194.1">
    <property type="nucleotide sequence ID" value="NZ_CP061498.1"/>
</dbReference>
<evidence type="ECO:0000313" key="6">
    <source>
        <dbReference type="EMBL" id="SDW31294.1"/>
    </source>
</evidence>
<gene>
    <name evidence="6" type="ORF">SAMN04488238_101612</name>
</gene>
<accession>A0A1H2SJJ0</accession>
<dbReference type="PANTHER" id="PTHR24045:SF0">
    <property type="entry name" value="N-ACETYLGLUCOSAMINE-1-PHOSPHOTRANSFERASE SUBUNITS ALPHA_BETA"/>
    <property type="match status" value="1"/>
</dbReference>
<dbReference type="Proteomes" id="UP000198539">
    <property type="component" value="Unassembled WGS sequence"/>
</dbReference>
<protein>
    <submittedName>
        <fullName evidence="6">Stealth protein CR1, conserved region 1</fullName>
    </submittedName>
</protein>
<dbReference type="InterPro" id="IPR021520">
    <property type="entry name" value="Stealth_CR2"/>
</dbReference>
<evidence type="ECO:0000259" key="5">
    <source>
        <dbReference type="Pfam" id="PF17101"/>
    </source>
</evidence>
<evidence type="ECO:0000256" key="2">
    <source>
        <dbReference type="ARBA" id="ARBA00022679"/>
    </source>
</evidence>
<evidence type="ECO:0000259" key="4">
    <source>
        <dbReference type="Pfam" id="PF11380"/>
    </source>
</evidence>
<dbReference type="PANTHER" id="PTHR24045">
    <property type="match status" value="1"/>
</dbReference>
<reference evidence="6 7" key="1">
    <citation type="submission" date="2016-10" db="EMBL/GenBank/DDBJ databases">
        <authorList>
            <person name="de Groot N.N."/>
        </authorList>
    </citation>
    <scope>NUCLEOTIDE SEQUENCE [LARGE SCALE GENOMIC DNA]</scope>
    <source>
        <strain evidence="6 7">CGMCC 1.8894</strain>
    </source>
</reference>
<evidence type="ECO:0000256" key="1">
    <source>
        <dbReference type="ARBA" id="ARBA00007583"/>
    </source>
</evidence>
<dbReference type="EMBL" id="FNOM01000001">
    <property type="protein sequence ID" value="SDW31294.1"/>
    <property type="molecule type" value="Genomic_DNA"/>
</dbReference>
<dbReference type="Pfam" id="PF11380">
    <property type="entry name" value="Stealth_CR2"/>
    <property type="match status" value="1"/>
</dbReference>
<sequence>MIPPSEAPGTDAVITWVDGADPLHLARRHAAQATTATPLHENAINAHRWGSGDELAYCLRSIANHAPWLRRIWIVTDRQTPDLSALPHSFREKIAIIDHSEVFAGLTDALPTFNSLSIETMLWRIPGLSEQFVYFNDDVFLTARLDPSDLFRDGMPVLRGKWVDYSVIAADPAARADPALLHHFVQINAARLIGYDAAHLFNSAHVVHPARRSVMADLYRQMPDTFHANIAHRFRDLSQFFPSGLHNHACIRAGACHLHTDADHLHLRTGAVIDYPLDQVRAYLRRATLPTSKFLCINDLPQLEAAIPDTRDWIERAISA</sequence>
<dbReference type="Pfam" id="PF17101">
    <property type="entry name" value="Stealth_CR1"/>
    <property type="match status" value="1"/>
</dbReference>
<organism evidence="6 7">
    <name type="scientific">Roseicitreum antarcticum</name>
    <dbReference type="NCBI Taxonomy" id="564137"/>
    <lineage>
        <taxon>Bacteria</taxon>
        <taxon>Pseudomonadati</taxon>
        <taxon>Pseudomonadota</taxon>
        <taxon>Alphaproteobacteria</taxon>
        <taxon>Rhodobacterales</taxon>
        <taxon>Paracoccaceae</taxon>
        <taxon>Roseicitreum</taxon>
    </lineage>
</organism>